<comment type="caution">
    <text evidence="3">The sequence shown here is derived from an EMBL/GenBank/DDBJ whole genome shotgun (WGS) entry which is preliminary data.</text>
</comment>
<dbReference type="InterPro" id="IPR031606">
    <property type="entry name" value="Kch1/2"/>
</dbReference>
<evidence type="ECO:0000256" key="2">
    <source>
        <dbReference type="SAM" id="Phobius"/>
    </source>
</evidence>
<keyword evidence="4" id="KW-1185">Reference proteome</keyword>
<organism evidence="3 4">
    <name type="scientific">Oleoguttula mirabilis</name>
    <dbReference type="NCBI Taxonomy" id="1507867"/>
    <lineage>
        <taxon>Eukaryota</taxon>
        <taxon>Fungi</taxon>
        <taxon>Dikarya</taxon>
        <taxon>Ascomycota</taxon>
        <taxon>Pezizomycotina</taxon>
        <taxon>Dothideomycetes</taxon>
        <taxon>Dothideomycetidae</taxon>
        <taxon>Mycosphaerellales</taxon>
        <taxon>Teratosphaeriaceae</taxon>
        <taxon>Oleoguttula</taxon>
    </lineage>
</organism>
<feature type="compositionally biased region" description="Basic and acidic residues" evidence="1">
    <location>
        <begin position="293"/>
        <end position="303"/>
    </location>
</feature>
<feature type="region of interest" description="Disordered" evidence="1">
    <location>
        <begin position="293"/>
        <end position="625"/>
    </location>
</feature>
<evidence type="ECO:0000313" key="4">
    <source>
        <dbReference type="Proteomes" id="UP001324427"/>
    </source>
</evidence>
<feature type="transmembrane region" description="Helical" evidence="2">
    <location>
        <begin position="82"/>
        <end position="100"/>
    </location>
</feature>
<reference evidence="3 4" key="1">
    <citation type="submission" date="2021-11" db="EMBL/GenBank/DDBJ databases">
        <title>Black yeast isolated from Biological Soil Crust.</title>
        <authorList>
            <person name="Kurbessoian T."/>
        </authorList>
    </citation>
    <scope>NUCLEOTIDE SEQUENCE [LARGE SCALE GENOMIC DNA]</scope>
    <source>
        <strain evidence="3 4">CCFEE 5522</strain>
    </source>
</reference>
<dbReference type="Pfam" id="PF16944">
    <property type="entry name" value="KCH"/>
    <property type="match status" value="1"/>
</dbReference>
<keyword evidence="2" id="KW-0812">Transmembrane</keyword>
<feature type="compositionally biased region" description="Polar residues" evidence="1">
    <location>
        <begin position="388"/>
        <end position="400"/>
    </location>
</feature>
<accession>A0AAV9J714</accession>
<name>A0AAV9J714_9PEZI</name>
<keyword evidence="2" id="KW-0472">Membrane</keyword>
<evidence type="ECO:0008006" key="5">
    <source>
        <dbReference type="Google" id="ProtNLM"/>
    </source>
</evidence>
<feature type="transmembrane region" description="Helical" evidence="2">
    <location>
        <begin position="36"/>
        <end position="62"/>
    </location>
</feature>
<feature type="compositionally biased region" description="Polar residues" evidence="1">
    <location>
        <begin position="447"/>
        <end position="487"/>
    </location>
</feature>
<protein>
    <recommendedName>
        <fullName evidence="5">Pheromone-regulated membrane protein 6</fullName>
    </recommendedName>
</protein>
<feature type="compositionally biased region" description="Polar residues" evidence="1">
    <location>
        <begin position="360"/>
        <end position="370"/>
    </location>
</feature>
<dbReference type="EMBL" id="JAVFHQ010000062">
    <property type="protein sequence ID" value="KAK4540758.1"/>
    <property type="molecule type" value="Genomic_DNA"/>
</dbReference>
<feature type="region of interest" description="Disordered" evidence="1">
    <location>
        <begin position="694"/>
        <end position="745"/>
    </location>
</feature>
<evidence type="ECO:0000313" key="3">
    <source>
        <dbReference type="EMBL" id="KAK4540758.1"/>
    </source>
</evidence>
<dbReference type="PANTHER" id="PTHR36424:SF1">
    <property type="entry name" value="LOW AFFINITY K(+) TRANSPORTER 1-RELATED"/>
    <property type="match status" value="1"/>
</dbReference>
<sequence length="745" mass="82706">MGCTGDREKGPPEYTQQWAFITLSDFKATSAWTSVAYMWLWFMALVAVAVYAADTFTAVNLIIFDKWNSQIQPAIPFKYSRWIFAACILLSWALCFYEWIRAIRVIKRGGVAQSYMDPLAVTLQSMRGQGWRRFLVFTELTKSKKGADYVAFFVYFGFNGAIRVILAEGPRQVINALSLYAVMKADLLDTSSTQHNAFEQFFLNIQALANKNEEQAVVLFSMLFTLIIWVFSALSLIFATILYLVFLWHYIPQRDGRLSIYCRRKIDRRLEKIVEHKVKAAIEEDERQKLRMEKKAELKRQKTGDLPQPGKPTMIRQPTLPQLGDSPELKSDEKMQEFGLSRQDTSTTVSTLPRYESRPPTRNGSQQLHRQPTLPDLGAGRPGMPSRMDTQGSAWSNAPSYESEAPLISNAGYGGGRESPAPQVPPQAAFNRQGSNASFGRPVPGRTMTQGSHSTQRSYTPVSRMDTVNSQQQRPFSPFSTQGSVQSRPPPEPRGPPLRSNTGFSFEDLQPAVTPVAAQDFYGRSMGPLARQNTPDTFRTAPVRQESQASSFSRPAYGSVHSQQSFSRPMIGGHQPRNPSQTSFNRPFSPPVAEAATSHQEAYEMTSQSSYSSSNSAAAPAPASDTGYVAFNPSLLSASNTPMPQLQQGPRRNITVAGQAGTANNYFGQVREVPQRSATAPIIDNRLTTGYADIFDDYGDSARNSIAPPAQEIRRPSPPSGGPPRARTAGPAGEGWQDHQQQNRF</sequence>
<evidence type="ECO:0000256" key="1">
    <source>
        <dbReference type="SAM" id="MobiDB-lite"/>
    </source>
</evidence>
<feature type="compositionally biased region" description="Polar residues" evidence="1">
    <location>
        <begin position="577"/>
        <end position="586"/>
    </location>
</feature>
<dbReference type="GO" id="GO:0015079">
    <property type="term" value="F:potassium ion transmembrane transporter activity"/>
    <property type="evidence" value="ECO:0007669"/>
    <property type="project" value="InterPro"/>
</dbReference>
<dbReference type="Proteomes" id="UP001324427">
    <property type="component" value="Unassembled WGS sequence"/>
</dbReference>
<feature type="compositionally biased region" description="Polar residues" evidence="1">
    <location>
        <begin position="342"/>
        <end position="351"/>
    </location>
</feature>
<dbReference type="AlphaFoldDB" id="A0AAV9J714"/>
<dbReference type="PANTHER" id="PTHR36424">
    <property type="entry name" value="PHEROMONE-REGULATED MEMBRANE PROTEIN 6"/>
    <property type="match status" value="1"/>
</dbReference>
<proteinExistence type="predicted"/>
<feature type="compositionally biased region" description="Basic and acidic residues" evidence="1">
    <location>
        <begin position="327"/>
        <end position="336"/>
    </location>
</feature>
<feature type="compositionally biased region" description="Low complexity" evidence="1">
    <location>
        <begin position="607"/>
        <end position="624"/>
    </location>
</feature>
<feature type="transmembrane region" description="Helical" evidence="2">
    <location>
        <begin position="218"/>
        <end position="251"/>
    </location>
</feature>
<keyword evidence="2" id="KW-1133">Transmembrane helix</keyword>
<dbReference type="GO" id="GO:0005886">
    <property type="term" value="C:plasma membrane"/>
    <property type="evidence" value="ECO:0007669"/>
    <property type="project" value="InterPro"/>
</dbReference>
<gene>
    <name evidence="3" type="ORF">LTR36_008973</name>
</gene>